<dbReference type="AlphaFoldDB" id="A0A1H9U5X9"/>
<organism evidence="1 2">
    <name type="scientific">Isobaculum melis</name>
    <dbReference type="NCBI Taxonomy" id="142588"/>
    <lineage>
        <taxon>Bacteria</taxon>
        <taxon>Bacillati</taxon>
        <taxon>Bacillota</taxon>
        <taxon>Bacilli</taxon>
        <taxon>Lactobacillales</taxon>
        <taxon>Carnobacteriaceae</taxon>
        <taxon>Isobaculum</taxon>
    </lineage>
</organism>
<proteinExistence type="predicted"/>
<accession>A0A1H9U5X9</accession>
<dbReference type="EMBL" id="FOHA01000021">
    <property type="protein sequence ID" value="SES04483.1"/>
    <property type="molecule type" value="Genomic_DNA"/>
</dbReference>
<dbReference type="RefSeq" id="WP_092653769.1">
    <property type="nucleotide sequence ID" value="NZ_FOHA01000021.1"/>
</dbReference>
<dbReference type="InterPro" id="IPR046500">
    <property type="entry name" value="DUF6678"/>
</dbReference>
<evidence type="ECO:0000313" key="2">
    <source>
        <dbReference type="Proteomes" id="UP000198948"/>
    </source>
</evidence>
<evidence type="ECO:0000313" key="1">
    <source>
        <dbReference type="EMBL" id="SES04483.1"/>
    </source>
</evidence>
<dbReference type="Pfam" id="PF20383">
    <property type="entry name" value="DUF6678"/>
    <property type="match status" value="1"/>
</dbReference>
<keyword evidence="2" id="KW-1185">Reference proteome</keyword>
<dbReference type="Proteomes" id="UP000198948">
    <property type="component" value="Unassembled WGS sequence"/>
</dbReference>
<dbReference type="OrthoDB" id="884081at2"/>
<reference evidence="1 2" key="1">
    <citation type="submission" date="2016-10" db="EMBL/GenBank/DDBJ databases">
        <authorList>
            <person name="de Groot N.N."/>
        </authorList>
    </citation>
    <scope>NUCLEOTIDE SEQUENCE [LARGE SCALE GENOMIC DNA]</scope>
    <source>
        <strain evidence="1 2">DSM 13760</strain>
    </source>
</reference>
<dbReference type="STRING" id="142588.SAMN04488559_12150"/>
<sequence>MTSKASLISDMNDSKWQRIFDFLADTFLIEYGQVKLLSDSNHYHIALDTMDEHRQYTEDYISGPIKLSEIEYLMIPLPKSCKENEFCEQLDSIGRFKYKIEESNVYIYGYHVIKKVNVRETF</sequence>
<name>A0A1H9U5X9_9LACT</name>
<protein>
    <submittedName>
        <fullName evidence="1">Uncharacterized protein</fullName>
    </submittedName>
</protein>
<gene>
    <name evidence="1" type="ORF">SAMN04488559_12150</name>
</gene>